<proteinExistence type="predicted"/>
<comment type="caution">
    <text evidence="1">The sequence shown here is derived from an EMBL/GenBank/DDBJ whole genome shotgun (WGS) entry which is preliminary data.</text>
</comment>
<reference evidence="1 2" key="1">
    <citation type="journal article" date="2023" name="Plants (Basel)">
        <title>Bridging the Gap: Combining Genomics and Transcriptomics Approaches to Understand Stylosanthes scabra, an Orphan Legume from the Brazilian Caatinga.</title>
        <authorList>
            <person name="Ferreira-Neto J.R.C."/>
            <person name="da Silva M.D."/>
            <person name="Binneck E."/>
            <person name="de Melo N.F."/>
            <person name="da Silva R.H."/>
            <person name="de Melo A.L.T.M."/>
            <person name="Pandolfi V."/>
            <person name="Bustamante F.O."/>
            <person name="Brasileiro-Vidal A.C."/>
            <person name="Benko-Iseppon A.M."/>
        </authorList>
    </citation>
    <scope>NUCLEOTIDE SEQUENCE [LARGE SCALE GENOMIC DNA]</scope>
    <source>
        <tissue evidence="1">Leaves</tissue>
    </source>
</reference>
<protein>
    <submittedName>
        <fullName evidence="1">Uncharacterized protein</fullName>
    </submittedName>
</protein>
<name>A0ABU6ZCD0_9FABA</name>
<accession>A0ABU6ZCD0</accession>
<evidence type="ECO:0000313" key="2">
    <source>
        <dbReference type="Proteomes" id="UP001341840"/>
    </source>
</evidence>
<keyword evidence="2" id="KW-1185">Reference proteome</keyword>
<gene>
    <name evidence="1" type="ORF">PIB30_037118</name>
</gene>
<evidence type="ECO:0000313" key="1">
    <source>
        <dbReference type="EMBL" id="MED6219584.1"/>
    </source>
</evidence>
<sequence length="128" mass="14807">MLGSWKRWLPTVVRSEREIAEDDDCYWQWENERRTSGAVRVKQGSQWLFWTTTVGSDNASMEVEAGAGNTTRITLCEFWTSRRPMVRLKRKCIDLECKEHGFHEVTWSTSNQKKSAKLIGFSSGSKIT</sequence>
<dbReference type="EMBL" id="JASCZI010272045">
    <property type="protein sequence ID" value="MED6219584.1"/>
    <property type="molecule type" value="Genomic_DNA"/>
</dbReference>
<dbReference type="Proteomes" id="UP001341840">
    <property type="component" value="Unassembled WGS sequence"/>
</dbReference>
<organism evidence="1 2">
    <name type="scientific">Stylosanthes scabra</name>
    <dbReference type="NCBI Taxonomy" id="79078"/>
    <lineage>
        <taxon>Eukaryota</taxon>
        <taxon>Viridiplantae</taxon>
        <taxon>Streptophyta</taxon>
        <taxon>Embryophyta</taxon>
        <taxon>Tracheophyta</taxon>
        <taxon>Spermatophyta</taxon>
        <taxon>Magnoliopsida</taxon>
        <taxon>eudicotyledons</taxon>
        <taxon>Gunneridae</taxon>
        <taxon>Pentapetalae</taxon>
        <taxon>rosids</taxon>
        <taxon>fabids</taxon>
        <taxon>Fabales</taxon>
        <taxon>Fabaceae</taxon>
        <taxon>Papilionoideae</taxon>
        <taxon>50 kb inversion clade</taxon>
        <taxon>dalbergioids sensu lato</taxon>
        <taxon>Dalbergieae</taxon>
        <taxon>Pterocarpus clade</taxon>
        <taxon>Stylosanthes</taxon>
    </lineage>
</organism>